<evidence type="ECO:0000313" key="3">
    <source>
        <dbReference type="Proteomes" id="UP001328107"/>
    </source>
</evidence>
<accession>A0AAN5IC84</accession>
<feature type="region of interest" description="Disordered" evidence="1">
    <location>
        <begin position="55"/>
        <end position="77"/>
    </location>
</feature>
<dbReference type="AlphaFoldDB" id="A0AAN5IC84"/>
<evidence type="ECO:0000313" key="2">
    <source>
        <dbReference type="EMBL" id="GMR60823.1"/>
    </source>
</evidence>
<gene>
    <name evidence="2" type="ORF">PMAYCL1PPCAC_31018</name>
</gene>
<evidence type="ECO:0000256" key="1">
    <source>
        <dbReference type="SAM" id="MobiDB-lite"/>
    </source>
</evidence>
<comment type="caution">
    <text evidence="2">The sequence shown here is derived from an EMBL/GenBank/DDBJ whole genome shotgun (WGS) entry which is preliminary data.</text>
</comment>
<proteinExistence type="predicted"/>
<feature type="non-terminal residue" evidence="2">
    <location>
        <position position="171"/>
    </location>
</feature>
<dbReference type="EMBL" id="BTRK01000006">
    <property type="protein sequence ID" value="GMR60823.1"/>
    <property type="molecule type" value="Genomic_DNA"/>
</dbReference>
<name>A0AAN5IC84_9BILA</name>
<protein>
    <submittedName>
        <fullName evidence="2">Uncharacterized protein</fullName>
    </submittedName>
</protein>
<sequence length="171" mass="19294">SSFPSVSAIGLYSMLGLPNVPMPPPPSYFPPASAFNLAHIAELITVHTQLAASQQQQDASQQQQDASQQQQDSRQQQQENYFNVLMMTSPLGYDAIKSTLKSGAGKEVREEKTFRPGPYRDHTKNVVYNVKFNEHMAEIREMHPNLSEHQALVLRLRFIAEHVIRSLNEFG</sequence>
<reference evidence="3" key="1">
    <citation type="submission" date="2022-10" db="EMBL/GenBank/DDBJ databases">
        <title>Genome assembly of Pristionchus species.</title>
        <authorList>
            <person name="Yoshida K."/>
            <person name="Sommer R.J."/>
        </authorList>
    </citation>
    <scope>NUCLEOTIDE SEQUENCE [LARGE SCALE GENOMIC DNA]</scope>
    <source>
        <strain evidence="3">RS5460</strain>
    </source>
</reference>
<dbReference type="Proteomes" id="UP001328107">
    <property type="component" value="Unassembled WGS sequence"/>
</dbReference>
<organism evidence="2 3">
    <name type="scientific">Pristionchus mayeri</name>
    <dbReference type="NCBI Taxonomy" id="1317129"/>
    <lineage>
        <taxon>Eukaryota</taxon>
        <taxon>Metazoa</taxon>
        <taxon>Ecdysozoa</taxon>
        <taxon>Nematoda</taxon>
        <taxon>Chromadorea</taxon>
        <taxon>Rhabditida</taxon>
        <taxon>Rhabditina</taxon>
        <taxon>Diplogasteromorpha</taxon>
        <taxon>Diplogasteroidea</taxon>
        <taxon>Neodiplogasteridae</taxon>
        <taxon>Pristionchus</taxon>
    </lineage>
</organism>
<keyword evidence="3" id="KW-1185">Reference proteome</keyword>
<feature type="non-terminal residue" evidence="2">
    <location>
        <position position="1"/>
    </location>
</feature>